<proteinExistence type="predicted"/>
<keyword evidence="2" id="KW-1185">Reference proteome</keyword>
<protein>
    <submittedName>
        <fullName evidence="1">Uncharacterized protein</fullName>
    </submittedName>
</protein>
<evidence type="ECO:0000313" key="2">
    <source>
        <dbReference type="Proteomes" id="UP000831701"/>
    </source>
</evidence>
<name>A0ACB8WS20_9TELE</name>
<dbReference type="EMBL" id="CM041536">
    <property type="protein sequence ID" value="KAI3370835.1"/>
    <property type="molecule type" value="Genomic_DNA"/>
</dbReference>
<organism evidence="1 2">
    <name type="scientific">Scortum barcoo</name>
    <name type="common">barcoo grunter</name>
    <dbReference type="NCBI Taxonomy" id="214431"/>
    <lineage>
        <taxon>Eukaryota</taxon>
        <taxon>Metazoa</taxon>
        <taxon>Chordata</taxon>
        <taxon>Craniata</taxon>
        <taxon>Vertebrata</taxon>
        <taxon>Euteleostomi</taxon>
        <taxon>Actinopterygii</taxon>
        <taxon>Neopterygii</taxon>
        <taxon>Teleostei</taxon>
        <taxon>Neoteleostei</taxon>
        <taxon>Acanthomorphata</taxon>
        <taxon>Eupercaria</taxon>
        <taxon>Centrarchiformes</taxon>
        <taxon>Terapontoidei</taxon>
        <taxon>Terapontidae</taxon>
        <taxon>Scortum</taxon>
    </lineage>
</organism>
<sequence length="518" mass="58260">MPVNKGPKFSWLGFNFFPLCVYMPEPPQLTPLDVKEQRRLNSELPPSDRASHPISKGAAQPSHPMEEETHFSCLYLLKQKQEFFSGPPPGEVAREASRGHLKQMPEPPQLTPLDVKEQQALLRAPPETTSSAKSRDKILWFPKLDSLRPLATRLEILSIKIMNRTGDKGQPCRSPTCTENRGVYQPRQPHNIQRLEGTQGGSHPPPVPCHRGACTELPQSPQPPSSVEGVSGGIEGDPRGIPSTIRQYPQLRLDLGWVVVGDVCLGGAHRPLEVRSYKTAILENGRASHLQPCNNQIRVKEVFGQAPKHQHHPVPTSACSSMILVGDRVGQTVFARTPDDHRLAPSMEDLEFLKIMEAECYQDSSKSWVAPLPFRSLRQRLPNNRKQAFDRLVSLRRSLEKRPQMKADFLEFMEKMLKKAHAEVAPPVQPGQECWYLPLFGVYHPRKPNKIRVVFDSSASCEGVSLNDVLLTSPDLNNSLLGVLMRFRKEQVAITADIEHMFHCFVVKEDHRNLLPVV</sequence>
<comment type="caution">
    <text evidence="1">The sequence shown here is derived from an EMBL/GenBank/DDBJ whole genome shotgun (WGS) entry which is preliminary data.</text>
</comment>
<reference evidence="1" key="1">
    <citation type="submission" date="2022-04" db="EMBL/GenBank/DDBJ databases">
        <title>Jade perch genome.</title>
        <authorList>
            <person name="Chao B."/>
        </authorList>
    </citation>
    <scope>NUCLEOTIDE SEQUENCE</scope>
    <source>
        <strain evidence="1">CB-2022</strain>
    </source>
</reference>
<gene>
    <name evidence="1" type="ORF">L3Q82_007361</name>
</gene>
<accession>A0ACB8WS20</accession>
<evidence type="ECO:0000313" key="1">
    <source>
        <dbReference type="EMBL" id="KAI3370835.1"/>
    </source>
</evidence>
<dbReference type="Proteomes" id="UP000831701">
    <property type="component" value="Chromosome 6"/>
</dbReference>